<evidence type="ECO:0000313" key="2">
    <source>
        <dbReference type="Proteomes" id="UP000798662"/>
    </source>
</evidence>
<proteinExistence type="predicted"/>
<sequence>MDGAKLESVAQLIATLSRKADADASDSDASGSGASSASDASGSDASDDDGADASGSDADEEAQHQAQLRELEKADPAFFAYLRENEPALLDFGEADDNDEQPRADGDSDAEADLSSSDEEPSDDEEAAADAEVAGVAAEDEDEVGDAAADVEATDGDQVVTAERVARWNAALDARTVGERTARLMSGRWPKLRALAKAYAMTYLGLLSAVNDAPTSRVLLRHAPRLAPYAAVEAPIGHRLNRLVVDAWASSGVSAATRLRAYLTLRAIILARPASFFTPLLKLCVAAYRRRVGARNSPRALPRIAFAVRSLVELTALDVAQAYTLAFGGIRDLAITLRGALTAADKVAGRLPVLSWPFLNSLRLWAAVLCAAPSADAGLGALVYPFVQVCLGAMGLAVTPRTFPVRFHIAGWLADVQAASGAYVPLAPPLLEVLQYAGVRTAGFRSGLVRRSLLLLGRHAAGQASHVAFPELVAPTVGALKRFASTTRVPEFRADVAGLVDALTATASAVAAARSTVPFGPRDAATVCGKPGTAGMQRAVLDSLTAGGRTTPVEGWYRVERERLVKEDALRDAGMDGSDAEEEVRGAGGGDAAVGADSTDDDGDDDDDDDNDDDSDGGGGQHAGEAVAREARAAKKATAKERKAAKTAAARSAATRAMQRPVRLSAPGVDEDTVDTLVLSDSDSGDE</sequence>
<comment type="caution">
    <text evidence="1">The sequence shown here is derived from an EMBL/GenBank/DDBJ whole genome shotgun (WGS) entry which is preliminary data.</text>
</comment>
<evidence type="ECO:0000313" key="1">
    <source>
        <dbReference type="EMBL" id="KAK1868036.1"/>
    </source>
</evidence>
<gene>
    <name evidence="1" type="ORF">I4F81_010533</name>
</gene>
<name>A0ACC3CCP2_PYRYE</name>
<organism evidence="1 2">
    <name type="scientific">Pyropia yezoensis</name>
    <name type="common">Susabi-nori</name>
    <name type="synonym">Porphyra yezoensis</name>
    <dbReference type="NCBI Taxonomy" id="2788"/>
    <lineage>
        <taxon>Eukaryota</taxon>
        <taxon>Rhodophyta</taxon>
        <taxon>Bangiophyceae</taxon>
        <taxon>Bangiales</taxon>
        <taxon>Bangiaceae</taxon>
        <taxon>Pyropia</taxon>
    </lineage>
</organism>
<reference evidence="1" key="1">
    <citation type="submission" date="2019-11" db="EMBL/GenBank/DDBJ databases">
        <title>Nori genome reveals adaptations in red seaweeds to the harsh intertidal environment.</title>
        <authorList>
            <person name="Wang D."/>
            <person name="Mao Y."/>
        </authorList>
    </citation>
    <scope>NUCLEOTIDE SEQUENCE</scope>
    <source>
        <tissue evidence="1">Gametophyte</tissue>
    </source>
</reference>
<keyword evidence="2" id="KW-1185">Reference proteome</keyword>
<dbReference type="EMBL" id="CM020620">
    <property type="protein sequence ID" value="KAK1868036.1"/>
    <property type="molecule type" value="Genomic_DNA"/>
</dbReference>
<protein>
    <submittedName>
        <fullName evidence="1">Uncharacterized protein</fullName>
    </submittedName>
</protein>
<accession>A0ACC3CCP2</accession>
<dbReference type="Proteomes" id="UP000798662">
    <property type="component" value="Chromosome 3"/>
</dbReference>